<gene>
    <name evidence="1" type="ORF">DSM107014_13440</name>
</gene>
<accession>A0A941JTL2</accession>
<organism evidence="1 2">
    <name type="scientific">Gomphosphaeria aponina SAG 52.96 = DSM 107014</name>
    <dbReference type="NCBI Taxonomy" id="1521640"/>
    <lineage>
        <taxon>Bacteria</taxon>
        <taxon>Bacillati</taxon>
        <taxon>Cyanobacteriota</taxon>
        <taxon>Cyanophyceae</taxon>
        <taxon>Oscillatoriophycideae</taxon>
        <taxon>Chroococcales</taxon>
        <taxon>Gomphosphaeriaceae</taxon>
        <taxon>Gomphosphaeria</taxon>
    </lineage>
</organism>
<evidence type="ECO:0000313" key="2">
    <source>
        <dbReference type="Proteomes" id="UP000767446"/>
    </source>
</evidence>
<dbReference type="Proteomes" id="UP000767446">
    <property type="component" value="Unassembled WGS sequence"/>
</dbReference>
<protein>
    <submittedName>
        <fullName evidence="1">Uncharacterized protein</fullName>
    </submittedName>
</protein>
<dbReference type="EMBL" id="JADQBC010000093">
    <property type="protein sequence ID" value="MBR8828882.1"/>
    <property type="molecule type" value="Genomic_DNA"/>
</dbReference>
<name>A0A941JTL2_9CHRO</name>
<reference evidence="1" key="1">
    <citation type="submission" date="2021-02" db="EMBL/GenBank/DDBJ databases">
        <title>Metagenome analyses of Stigonema ocellatum DSM 106950, Chlorogloea purpurea SAG 13.99 and Gomphosphaeria aponina DSM 107014.</title>
        <authorList>
            <person name="Marter P."/>
            <person name="Huang S."/>
        </authorList>
    </citation>
    <scope>NUCLEOTIDE SEQUENCE</scope>
    <source>
        <strain evidence="1">JP213</strain>
    </source>
</reference>
<sequence>MTDEELKGMFSQILQQIGGFEQKIGELDKKVEVGFTKVDGELKRLEEKIDSNTKRLEEKIDSSVKRLDEKIEFGLKNVTDQIDSIDRQLEDTKFVSRATISAILIGLLDMSEKLKPKSIFIFISCKTLPTPQLRYSLLKICMQKVY</sequence>
<proteinExistence type="predicted"/>
<evidence type="ECO:0000313" key="1">
    <source>
        <dbReference type="EMBL" id="MBR8828882.1"/>
    </source>
</evidence>
<feature type="non-terminal residue" evidence="1">
    <location>
        <position position="146"/>
    </location>
</feature>
<dbReference type="AlphaFoldDB" id="A0A941JTL2"/>
<comment type="caution">
    <text evidence="1">The sequence shown here is derived from an EMBL/GenBank/DDBJ whole genome shotgun (WGS) entry which is preliminary data.</text>
</comment>